<dbReference type="RefSeq" id="WP_021194561.1">
    <property type="nucleotide sequence ID" value="NZ_CP012605.1"/>
</dbReference>
<gene>
    <name evidence="1" type="ORF">ACS15_1635</name>
</gene>
<dbReference type="EMBL" id="CP012605">
    <property type="protein sequence ID" value="ANH71433.1"/>
    <property type="molecule type" value="Genomic_DNA"/>
</dbReference>
<dbReference type="Proteomes" id="UP000077927">
    <property type="component" value="Chromosome 1"/>
</dbReference>
<dbReference type="AlphaFoldDB" id="A0AAC9BF99"/>
<accession>A0AAC9BF99</accession>
<reference evidence="1 2" key="1">
    <citation type="submission" date="2015-09" db="EMBL/GenBank/DDBJ databases">
        <authorList>
            <person name="Xu Y."/>
            <person name="Nagy A."/>
            <person name="Liu N.T."/>
            <person name="Nou X."/>
        </authorList>
    </citation>
    <scope>NUCLEOTIDE SEQUENCE [LARGE SCALE GENOMIC DNA]</scope>
    <source>
        <strain evidence="1 2">FC1138</strain>
    </source>
</reference>
<evidence type="ECO:0000313" key="2">
    <source>
        <dbReference type="Proteomes" id="UP000077927"/>
    </source>
</evidence>
<protein>
    <submittedName>
        <fullName evidence="1">Uncharacterized protein</fullName>
    </submittedName>
</protein>
<proteinExistence type="predicted"/>
<dbReference type="KEGG" id="rin:ACS15_1635"/>
<organism evidence="1 2">
    <name type="scientific">Ralstonia insidiosa</name>
    <dbReference type="NCBI Taxonomy" id="190721"/>
    <lineage>
        <taxon>Bacteria</taxon>
        <taxon>Pseudomonadati</taxon>
        <taxon>Pseudomonadota</taxon>
        <taxon>Betaproteobacteria</taxon>
        <taxon>Burkholderiales</taxon>
        <taxon>Burkholderiaceae</taxon>
        <taxon>Ralstonia</taxon>
    </lineage>
</organism>
<evidence type="ECO:0000313" key="1">
    <source>
        <dbReference type="EMBL" id="ANH71433.1"/>
    </source>
</evidence>
<sequence length="235" mass="26967">MYYWNKDNFEGLLQLAESFEAQDQLQPLAAYCRFRELGLRRDAFNALEQYLDAARSFERATARSAAVQILEANARTKGVHQFLTQPLINRFLLPTLTAWMHEDGNANVPVRWLGILGHDRDLLAKALAMCPEDTPVRKRLIDYALGDVEYATHHLDESRFIGSVEGAISALERAKHLIAHAPNQEGLAQLAAELMHFDRLIEDWKAYLEDRVGSFPEWCALRGRNYRYPIKVYYG</sequence>
<name>A0AAC9BF99_9RALS</name>